<evidence type="ECO:0000313" key="3">
    <source>
        <dbReference type="EMBL" id="QBD74487.1"/>
    </source>
</evidence>
<dbReference type="OrthoDB" id="8595425at2"/>
<dbReference type="InterPro" id="IPR036388">
    <property type="entry name" value="WH-like_DNA-bd_sf"/>
</dbReference>
<dbReference type="InterPro" id="IPR018309">
    <property type="entry name" value="Tscrpt_reg_PadR_C"/>
</dbReference>
<dbReference type="PANTHER" id="PTHR43252">
    <property type="entry name" value="TRANSCRIPTIONAL REGULATOR YQJI"/>
    <property type="match status" value="1"/>
</dbReference>
<dbReference type="Gene3D" id="6.10.140.190">
    <property type="match status" value="1"/>
</dbReference>
<dbReference type="InterPro" id="IPR005149">
    <property type="entry name" value="Tscrpt_reg_PadR_N"/>
</dbReference>
<dbReference type="AlphaFoldDB" id="A0A4P6JHK8"/>
<dbReference type="KEGG" id="kbs:EPA93_00145"/>
<dbReference type="InterPro" id="IPR036390">
    <property type="entry name" value="WH_DNA-bd_sf"/>
</dbReference>
<dbReference type="RefSeq" id="WP_129885086.1">
    <property type="nucleotide sequence ID" value="NZ_CP035758.1"/>
</dbReference>
<sequence length="184" mass="21558">MSLAHAILGWLHKEPMSGYDLKKHFDQGIGYFWPVDQMQIYRTLDRLVEQGNLVLHEEIQHGRPNRKVYSVTEAGQEELRRWLTSPQALPALRDPLLIQLFFAAPLSNAEIIELLEQQQAEHRKLLAYYQQKVTISLDAAPDIPHDVSREKMLQQQVLEYSIRREQTYLDWLKQAIGNIQMLQE</sequence>
<feature type="domain" description="Transcription regulator PadR C-terminal" evidence="2">
    <location>
        <begin position="92"/>
        <end position="178"/>
    </location>
</feature>
<dbReference type="SUPFAM" id="SSF46785">
    <property type="entry name" value="Winged helix' DNA-binding domain"/>
    <property type="match status" value="1"/>
</dbReference>
<dbReference type="PANTHER" id="PTHR43252:SF6">
    <property type="entry name" value="NEGATIVE TRANSCRIPTION REGULATOR PADR"/>
    <property type="match status" value="1"/>
</dbReference>
<name>A0A4P6JHK8_KTERU</name>
<gene>
    <name evidence="3" type="ORF">EPA93_00145</name>
</gene>
<dbReference type="Proteomes" id="UP000290365">
    <property type="component" value="Chromosome"/>
</dbReference>
<protein>
    <submittedName>
        <fullName evidence="3">PadR family transcriptional regulator</fullName>
    </submittedName>
</protein>
<evidence type="ECO:0000259" key="2">
    <source>
        <dbReference type="Pfam" id="PF10400"/>
    </source>
</evidence>
<dbReference type="Gene3D" id="1.10.10.10">
    <property type="entry name" value="Winged helix-like DNA-binding domain superfamily/Winged helix DNA-binding domain"/>
    <property type="match status" value="1"/>
</dbReference>
<evidence type="ECO:0000259" key="1">
    <source>
        <dbReference type="Pfam" id="PF03551"/>
    </source>
</evidence>
<feature type="domain" description="Transcription regulator PadR N-terminal" evidence="1">
    <location>
        <begin position="7"/>
        <end position="80"/>
    </location>
</feature>
<keyword evidence="4" id="KW-1185">Reference proteome</keyword>
<organism evidence="3 4">
    <name type="scientific">Ktedonosporobacter rubrisoli</name>
    <dbReference type="NCBI Taxonomy" id="2509675"/>
    <lineage>
        <taxon>Bacteria</taxon>
        <taxon>Bacillati</taxon>
        <taxon>Chloroflexota</taxon>
        <taxon>Ktedonobacteria</taxon>
        <taxon>Ktedonobacterales</taxon>
        <taxon>Ktedonosporobacteraceae</taxon>
        <taxon>Ktedonosporobacter</taxon>
    </lineage>
</organism>
<reference evidence="3 4" key="1">
    <citation type="submission" date="2019-01" db="EMBL/GenBank/DDBJ databases">
        <title>Ktedonosporobacter rubrisoli SCAWS-G2.</title>
        <authorList>
            <person name="Huang Y."/>
            <person name="Yan B."/>
        </authorList>
    </citation>
    <scope>NUCLEOTIDE SEQUENCE [LARGE SCALE GENOMIC DNA]</scope>
    <source>
        <strain evidence="3 4">SCAWS-G2</strain>
    </source>
</reference>
<accession>A0A4P6JHK8</accession>
<dbReference type="EMBL" id="CP035758">
    <property type="protein sequence ID" value="QBD74487.1"/>
    <property type="molecule type" value="Genomic_DNA"/>
</dbReference>
<evidence type="ECO:0000313" key="4">
    <source>
        <dbReference type="Proteomes" id="UP000290365"/>
    </source>
</evidence>
<proteinExistence type="predicted"/>
<dbReference type="Pfam" id="PF10400">
    <property type="entry name" value="Vir_act_alpha_C"/>
    <property type="match status" value="1"/>
</dbReference>
<dbReference type="Pfam" id="PF03551">
    <property type="entry name" value="PadR"/>
    <property type="match status" value="1"/>
</dbReference>